<dbReference type="AlphaFoldDB" id="A4BPA2"/>
<evidence type="ECO:0000313" key="1">
    <source>
        <dbReference type="EMBL" id="EAR22403.1"/>
    </source>
</evidence>
<dbReference type="Proteomes" id="UP000003374">
    <property type="component" value="Unassembled WGS sequence"/>
</dbReference>
<gene>
    <name evidence="1" type="ORF">NB231_11724</name>
</gene>
<dbReference type="EMBL" id="AAOF01000003">
    <property type="protein sequence ID" value="EAR22403.1"/>
    <property type="molecule type" value="Genomic_DNA"/>
</dbReference>
<name>A4BPA2_9GAMM</name>
<protein>
    <submittedName>
        <fullName evidence="1">Uncharacterized protein</fullName>
    </submittedName>
</protein>
<dbReference type="eggNOG" id="ENOG50331V2">
    <property type="taxonomic scope" value="Bacteria"/>
</dbReference>
<accession>A4BPA2</accession>
<proteinExistence type="predicted"/>
<organism evidence="1 2">
    <name type="scientific">Nitrococcus mobilis Nb-231</name>
    <dbReference type="NCBI Taxonomy" id="314278"/>
    <lineage>
        <taxon>Bacteria</taxon>
        <taxon>Pseudomonadati</taxon>
        <taxon>Pseudomonadota</taxon>
        <taxon>Gammaproteobacteria</taxon>
        <taxon>Chromatiales</taxon>
        <taxon>Ectothiorhodospiraceae</taxon>
        <taxon>Nitrococcus</taxon>
    </lineage>
</organism>
<comment type="caution">
    <text evidence="1">The sequence shown here is derived from an EMBL/GenBank/DDBJ whole genome shotgun (WGS) entry which is preliminary data.</text>
</comment>
<dbReference type="OrthoDB" id="6198674at2"/>
<evidence type="ECO:0000313" key="2">
    <source>
        <dbReference type="Proteomes" id="UP000003374"/>
    </source>
</evidence>
<sequence>MQNVVRITREDALTVLETQYGIQGHEIYLLELIPLIEMVWADGRSKPPEAALVYEFALRRLAELDYEAHGLSVLTAGQVNAFVERFLNKQPSPTMLRELRQLAMPVIFDHSDPEVNNKRRRMILEYCLDIGAATVPRYPYDAHERFSPPEKALLLELVEALQPTALAAAA</sequence>
<reference evidence="1 2" key="1">
    <citation type="submission" date="2006-02" db="EMBL/GenBank/DDBJ databases">
        <authorList>
            <person name="Waterbury J."/>
            <person name="Ferriera S."/>
            <person name="Johnson J."/>
            <person name="Kravitz S."/>
            <person name="Halpern A."/>
            <person name="Remington K."/>
            <person name="Beeson K."/>
            <person name="Tran B."/>
            <person name="Rogers Y.-H."/>
            <person name="Friedman R."/>
            <person name="Venter J.C."/>
        </authorList>
    </citation>
    <scope>NUCLEOTIDE SEQUENCE [LARGE SCALE GENOMIC DNA]</scope>
    <source>
        <strain evidence="1 2">Nb-231</strain>
    </source>
</reference>
<dbReference type="HOGENOM" id="CLU_1650142_0_0_6"/>
<dbReference type="RefSeq" id="WP_005002727.1">
    <property type="nucleotide sequence ID" value="NZ_CH672427.1"/>
</dbReference>
<keyword evidence="2" id="KW-1185">Reference proteome</keyword>